<evidence type="ECO:0000313" key="4">
    <source>
        <dbReference type="Proteomes" id="UP000796880"/>
    </source>
</evidence>
<organism evidence="3 4">
    <name type="scientific">Rhamnella rubrinervis</name>
    <dbReference type="NCBI Taxonomy" id="2594499"/>
    <lineage>
        <taxon>Eukaryota</taxon>
        <taxon>Viridiplantae</taxon>
        <taxon>Streptophyta</taxon>
        <taxon>Embryophyta</taxon>
        <taxon>Tracheophyta</taxon>
        <taxon>Spermatophyta</taxon>
        <taxon>Magnoliopsida</taxon>
        <taxon>eudicotyledons</taxon>
        <taxon>Gunneridae</taxon>
        <taxon>Pentapetalae</taxon>
        <taxon>rosids</taxon>
        <taxon>fabids</taxon>
        <taxon>Rosales</taxon>
        <taxon>Rhamnaceae</taxon>
        <taxon>rhamnoid group</taxon>
        <taxon>Rhamneae</taxon>
        <taxon>Rhamnella</taxon>
    </lineage>
</organism>
<dbReference type="GO" id="GO:0000774">
    <property type="term" value="F:adenyl-nucleotide exchange factor activity"/>
    <property type="evidence" value="ECO:0007669"/>
    <property type="project" value="TreeGrafter"/>
</dbReference>
<dbReference type="AlphaFoldDB" id="A0A8K0GIV3"/>
<dbReference type="SUPFAM" id="SSF48371">
    <property type="entry name" value="ARM repeat"/>
    <property type="match status" value="1"/>
</dbReference>
<gene>
    <name evidence="3" type="ORF">FNV43_RR25602</name>
</gene>
<dbReference type="EMBL" id="VOIH02000012">
    <property type="protein sequence ID" value="KAF3430872.1"/>
    <property type="molecule type" value="Genomic_DNA"/>
</dbReference>
<dbReference type="OrthoDB" id="10250458at2759"/>
<dbReference type="GO" id="GO:0005783">
    <property type="term" value="C:endoplasmic reticulum"/>
    <property type="evidence" value="ECO:0007669"/>
    <property type="project" value="TreeGrafter"/>
</dbReference>
<evidence type="ECO:0000256" key="1">
    <source>
        <dbReference type="SAM" id="SignalP"/>
    </source>
</evidence>
<dbReference type="PANTHER" id="PTHR19316:SF32">
    <property type="entry name" value="ARM REPEAT SUPERFAMILY PROTEIN"/>
    <property type="match status" value="1"/>
</dbReference>
<name>A0A8K0GIV3_9ROSA</name>
<evidence type="ECO:0000313" key="3">
    <source>
        <dbReference type="EMBL" id="KAF3430872.1"/>
    </source>
</evidence>
<proteinExistence type="predicted"/>
<feature type="domain" description="Nucleotide exchange factor Fes1" evidence="2">
    <location>
        <begin position="69"/>
        <end position="159"/>
    </location>
</feature>
<keyword evidence="1" id="KW-0732">Signal</keyword>
<keyword evidence="4" id="KW-1185">Reference proteome</keyword>
<dbReference type="Gene3D" id="1.25.10.10">
    <property type="entry name" value="Leucine-rich Repeat Variant"/>
    <property type="match status" value="1"/>
</dbReference>
<reference evidence="3" key="1">
    <citation type="submission" date="2020-03" db="EMBL/GenBank/DDBJ databases">
        <title>A high-quality chromosome-level genome assembly of a woody plant with both climbing and erect habits, Rhamnella rubrinervis.</title>
        <authorList>
            <person name="Lu Z."/>
            <person name="Yang Y."/>
            <person name="Zhu X."/>
            <person name="Sun Y."/>
        </authorList>
    </citation>
    <scope>NUCLEOTIDE SEQUENCE</scope>
    <source>
        <strain evidence="3">BYM</strain>
        <tissue evidence="3">Leaf</tissue>
    </source>
</reference>
<accession>A0A8K0GIV3</accession>
<dbReference type="Proteomes" id="UP000796880">
    <property type="component" value="Unassembled WGS sequence"/>
</dbReference>
<evidence type="ECO:0000259" key="2">
    <source>
        <dbReference type="Pfam" id="PF08609"/>
    </source>
</evidence>
<sequence length="388" mass="43167">MGRSNPAPTARSRALLVAIMMAMTMAARADHVNKSSSSYSGGVYWSSAKEDESIREGDHDDFDGGFSSLDGLLQWAIGHSDPAKLKETAKNAQQSSSDELNKRQLEIKELMEKLKIPSDAQLMQIAIDDLNNSSLSLEDRHHALQELLFLIESIDNPNDFNTLGGLAVIVQELNHFDPDIRRLAAWIIGQISQNNPVIQGEILKLGVLSKLMKMVKSNFIDEATKGLYAVSALVRNNLAGQELFFAEAGSMLLQDILSNSSIDIRLKKKAVYLVGDLAECRLENIDKDELPFLSDRFFLKAVVDLASSSDLDLQEKALITIKNLLQLRTTDALVFKEFCGLEAALGRMRVQLQDLIVGEYQRDFAMDLERLCNEVELIFHRKLGRGGN</sequence>
<feature type="chain" id="PRO_5035428374" description="Nucleotide exchange factor Fes1 domain-containing protein" evidence="1">
    <location>
        <begin position="30"/>
        <end position="388"/>
    </location>
</feature>
<protein>
    <recommendedName>
        <fullName evidence="2">Nucleotide exchange factor Fes1 domain-containing protein</fullName>
    </recommendedName>
</protein>
<dbReference type="InterPro" id="IPR050693">
    <property type="entry name" value="Hsp70_NEF-Inhibitors"/>
</dbReference>
<dbReference type="InterPro" id="IPR013918">
    <property type="entry name" value="Nucleotide_exch_fac_Fes1"/>
</dbReference>
<dbReference type="InterPro" id="IPR011989">
    <property type="entry name" value="ARM-like"/>
</dbReference>
<dbReference type="PANTHER" id="PTHR19316">
    <property type="entry name" value="PROTEIN FOLDING REGULATOR"/>
    <property type="match status" value="1"/>
</dbReference>
<feature type="signal peptide" evidence="1">
    <location>
        <begin position="1"/>
        <end position="29"/>
    </location>
</feature>
<comment type="caution">
    <text evidence="3">The sequence shown here is derived from an EMBL/GenBank/DDBJ whole genome shotgun (WGS) entry which is preliminary data.</text>
</comment>
<dbReference type="Pfam" id="PF08609">
    <property type="entry name" value="Fes1"/>
    <property type="match status" value="1"/>
</dbReference>
<dbReference type="InterPro" id="IPR016024">
    <property type="entry name" value="ARM-type_fold"/>
</dbReference>